<reference evidence="1 2" key="2">
    <citation type="submission" date="2019-01" db="EMBL/GenBank/DDBJ databases">
        <title>Tautonia sociabilis, a novel thermotolerant planctomycete of Isosphaeraceae family, isolated from a 4000 m deep subterranean habitat.</title>
        <authorList>
            <person name="Kovaleva O.L."/>
            <person name="Elcheninov A.G."/>
            <person name="Van Heerden E."/>
            <person name="Toshchakov S.V."/>
            <person name="Novikov A."/>
            <person name="Bonch-Osmolovskaya E.A."/>
            <person name="Kublanov I.V."/>
        </authorList>
    </citation>
    <scope>NUCLEOTIDE SEQUENCE [LARGE SCALE GENOMIC DNA]</scope>
    <source>
        <strain evidence="1 2">GM2012</strain>
    </source>
</reference>
<dbReference type="RefSeq" id="WP_126727298.1">
    <property type="nucleotide sequence ID" value="NZ_RYZH01000049.1"/>
</dbReference>
<evidence type="ECO:0000313" key="2">
    <source>
        <dbReference type="Proteomes" id="UP000280296"/>
    </source>
</evidence>
<dbReference type="Proteomes" id="UP000280296">
    <property type="component" value="Unassembled WGS sequence"/>
</dbReference>
<dbReference type="AlphaFoldDB" id="A0A432MF39"/>
<accession>A0A432MF39</accession>
<organism evidence="1 2">
    <name type="scientific">Tautonia sociabilis</name>
    <dbReference type="NCBI Taxonomy" id="2080755"/>
    <lineage>
        <taxon>Bacteria</taxon>
        <taxon>Pseudomonadati</taxon>
        <taxon>Planctomycetota</taxon>
        <taxon>Planctomycetia</taxon>
        <taxon>Isosphaerales</taxon>
        <taxon>Isosphaeraceae</taxon>
        <taxon>Tautonia</taxon>
    </lineage>
</organism>
<proteinExistence type="predicted"/>
<name>A0A432MF39_9BACT</name>
<gene>
    <name evidence="1" type="ORF">TsocGM_20330</name>
</gene>
<protein>
    <submittedName>
        <fullName evidence="1">Uncharacterized protein</fullName>
    </submittedName>
</protein>
<comment type="caution">
    <text evidence="1">The sequence shown here is derived from an EMBL/GenBank/DDBJ whole genome shotgun (WGS) entry which is preliminary data.</text>
</comment>
<dbReference type="EMBL" id="RYZH01000049">
    <property type="protein sequence ID" value="RUL84362.1"/>
    <property type="molecule type" value="Genomic_DNA"/>
</dbReference>
<evidence type="ECO:0000313" key="1">
    <source>
        <dbReference type="EMBL" id="RUL84362.1"/>
    </source>
</evidence>
<keyword evidence="2" id="KW-1185">Reference proteome</keyword>
<sequence>MATHRGIGFERERGNHPFEPFGRAAECEFEEDGLEHVVLLAFDADADPPGLGAEGIAAVLERLASTVADEARLVAEEWRDAVGREEHEESVVTQVTHVRVAAPLATVPRPLREGRAVTLRELAVDRLRVLPLGHAARHVVEVALADAGHRDLLDESLQRGRHESRLFHRDTH</sequence>
<reference evidence="1 2" key="1">
    <citation type="submission" date="2018-12" db="EMBL/GenBank/DDBJ databases">
        <authorList>
            <person name="Toschakov S.V."/>
        </authorList>
    </citation>
    <scope>NUCLEOTIDE SEQUENCE [LARGE SCALE GENOMIC DNA]</scope>
    <source>
        <strain evidence="1 2">GM2012</strain>
    </source>
</reference>